<dbReference type="PROSITE" id="PS50932">
    <property type="entry name" value="HTH_LACI_2"/>
    <property type="match status" value="1"/>
</dbReference>
<evidence type="ECO:0000259" key="4">
    <source>
        <dbReference type="PROSITE" id="PS50932"/>
    </source>
</evidence>
<dbReference type="RefSeq" id="WP_136081001.1">
    <property type="nucleotide sequence ID" value="NZ_CAAHFG010000002.1"/>
</dbReference>
<dbReference type="SUPFAM" id="SSF53822">
    <property type="entry name" value="Periplasmic binding protein-like I"/>
    <property type="match status" value="1"/>
</dbReference>
<dbReference type="CDD" id="cd01392">
    <property type="entry name" value="HTH_LacI"/>
    <property type="match status" value="1"/>
</dbReference>
<dbReference type="SMART" id="SM00354">
    <property type="entry name" value="HTH_LACI"/>
    <property type="match status" value="1"/>
</dbReference>
<evidence type="ECO:0000256" key="1">
    <source>
        <dbReference type="ARBA" id="ARBA00023015"/>
    </source>
</evidence>
<evidence type="ECO:0000313" key="5">
    <source>
        <dbReference type="EMBL" id="VGO15437.1"/>
    </source>
</evidence>
<dbReference type="InterPro" id="IPR000843">
    <property type="entry name" value="HTH_LacI"/>
</dbReference>
<dbReference type="Pfam" id="PF13377">
    <property type="entry name" value="Peripla_BP_3"/>
    <property type="match status" value="1"/>
</dbReference>
<evidence type="ECO:0000256" key="3">
    <source>
        <dbReference type="ARBA" id="ARBA00023163"/>
    </source>
</evidence>
<proteinExistence type="predicted"/>
<dbReference type="PANTHER" id="PTHR30146">
    <property type="entry name" value="LACI-RELATED TRANSCRIPTIONAL REPRESSOR"/>
    <property type="match status" value="1"/>
</dbReference>
<gene>
    <name evidence="5" type="primary">rbsR_2</name>
    <name evidence="5" type="ORF">PDESU_04020</name>
</gene>
<dbReference type="InterPro" id="IPR028082">
    <property type="entry name" value="Peripla_BP_I"/>
</dbReference>
<dbReference type="GO" id="GO:0000976">
    <property type="term" value="F:transcription cis-regulatory region binding"/>
    <property type="evidence" value="ECO:0007669"/>
    <property type="project" value="TreeGrafter"/>
</dbReference>
<name>A0A6C2U6K9_PONDE</name>
<dbReference type="EMBL" id="CAAHFG010000002">
    <property type="protein sequence ID" value="VGO15437.1"/>
    <property type="molecule type" value="Genomic_DNA"/>
</dbReference>
<keyword evidence="3" id="KW-0804">Transcription</keyword>
<feature type="domain" description="HTH lacI-type" evidence="4">
    <location>
        <begin position="4"/>
        <end position="62"/>
    </location>
</feature>
<evidence type="ECO:0000256" key="2">
    <source>
        <dbReference type="ARBA" id="ARBA00023125"/>
    </source>
</evidence>
<reference evidence="5 6" key="1">
    <citation type="submission" date="2019-04" db="EMBL/GenBank/DDBJ databases">
        <authorList>
            <person name="Van Vliet M D."/>
        </authorList>
    </citation>
    <scope>NUCLEOTIDE SEQUENCE [LARGE SCALE GENOMIC DNA]</scope>
    <source>
        <strain evidence="5 6">F1</strain>
    </source>
</reference>
<dbReference type="Proteomes" id="UP000366872">
    <property type="component" value="Unassembled WGS sequence"/>
</dbReference>
<dbReference type="AlphaFoldDB" id="A0A6C2U6K9"/>
<organism evidence="5 6">
    <name type="scientific">Pontiella desulfatans</name>
    <dbReference type="NCBI Taxonomy" id="2750659"/>
    <lineage>
        <taxon>Bacteria</taxon>
        <taxon>Pseudomonadati</taxon>
        <taxon>Kiritimatiellota</taxon>
        <taxon>Kiritimatiellia</taxon>
        <taxon>Kiritimatiellales</taxon>
        <taxon>Pontiellaceae</taxon>
        <taxon>Pontiella</taxon>
    </lineage>
</organism>
<dbReference type="SUPFAM" id="SSF47413">
    <property type="entry name" value="lambda repressor-like DNA-binding domains"/>
    <property type="match status" value="1"/>
</dbReference>
<dbReference type="InterPro" id="IPR010982">
    <property type="entry name" value="Lambda_DNA-bd_dom_sf"/>
</dbReference>
<dbReference type="CDD" id="cd06267">
    <property type="entry name" value="PBP1_LacI_sugar_binding-like"/>
    <property type="match status" value="1"/>
</dbReference>
<dbReference type="PANTHER" id="PTHR30146:SF109">
    <property type="entry name" value="HTH-TYPE TRANSCRIPTIONAL REGULATOR GALS"/>
    <property type="match status" value="1"/>
</dbReference>
<sequence length="347" mass="38338">MGRVTIKDVAKQAGVSLGAVSQALSPNPNSTIKVGDATVMKVRKAADKLGFRPHAGAKSVRSNKFHNVGFFVAKKGVLDRPPEGYLMGVSDAAQKRGYRIVLVGMENGQGQYQNVVPSLLREKNLDALVVASHHHLSAVIHDELENMNLPVVYVNDKHESNSAWVDDYNGARMMTDYLIERGASSVVFAMRLHSDNQKIEDMHYSAEMRIDGYKAAMQAAGLEADIRTVVMGETLEFNQRIPDDWLFGGGKELPDAIFAYDDDLANSIAKIMYRKNIRIPEDIAIAGYNGAYASLCAWRPLTTMRIPSYEMGYAALELALKIIEDSGRKECPSIKFRPELVIGESTR</sequence>
<keyword evidence="6" id="KW-1185">Reference proteome</keyword>
<keyword evidence="1" id="KW-0805">Transcription regulation</keyword>
<dbReference type="GO" id="GO:0003700">
    <property type="term" value="F:DNA-binding transcription factor activity"/>
    <property type="evidence" value="ECO:0007669"/>
    <property type="project" value="TreeGrafter"/>
</dbReference>
<dbReference type="Pfam" id="PF00356">
    <property type="entry name" value="LacI"/>
    <property type="match status" value="1"/>
</dbReference>
<accession>A0A6C2U6K9</accession>
<dbReference type="InterPro" id="IPR046335">
    <property type="entry name" value="LacI/GalR-like_sensor"/>
</dbReference>
<protein>
    <submittedName>
        <fullName evidence="5">Ribose operon repressor</fullName>
    </submittedName>
</protein>
<dbReference type="Gene3D" id="1.10.260.40">
    <property type="entry name" value="lambda repressor-like DNA-binding domains"/>
    <property type="match status" value="1"/>
</dbReference>
<keyword evidence="2" id="KW-0238">DNA-binding</keyword>
<evidence type="ECO:0000313" key="6">
    <source>
        <dbReference type="Proteomes" id="UP000366872"/>
    </source>
</evidence>
<dbReference type="Gene3D" id="3.40.50.2300">
    <property type="match status" value="2"/>
</dbReference>